<feature type="transmembrane region" description="Helical" evidence="2">
    <location>
        <begin position="115"/>
        <end position="135"/>
    </location>
</feature>
<dbReference type="InterPro" id="IPR021403">
    <property type="entry name" value="DUF3043"/>
</dbReference>
<feature type="region of interest" description="Disordered" evidence="1">
    <location>
        <begin position="1"/>
        <end position="73"/>
    </location>
</feature>
<keyword evidence="2" id="KW-0472">Membrane</keyword>
<evidence type="ECO:0000313" key="4">
    <source>
        <dbReference type="Proteomes" id="UP000275356"/>
    </source>
</evidence>
<dbReference type="AlphaFoldDB" id="A0A3N2D2K3"/>
<accession>A0A3N2D2K3</accession>
<comment type="caution">
    <text evidence="3">The sequence shown here is derived from an EMBL/GenBank/DDBJ whole genome shotgun (WGS) entry which is preliminary data.</text>
</comment>
<keyword evidence="2" id="KW-0812">Transmembrane</keyword>
<dbReference type="Pfam" id="PF11241">
    <property type="entry name" value="DUF3043"/>
    <property type="match status" value="1"/>
</dbReference>
<name>A0A3N2D2K3_9MICO</name>
<keyword evidence="4" id="KW-1185">Reference proteome</keyword>
<dbReference type="EMBL" id="RKHQ01000002">
    <property type="protein sequence ID" value="ROR93714.1"/>
    <property type="molecule type" value="Genomic_DNA"/>
</dbReference>
<evidence type="ECO:0000256" key="2">
    <source>
        <dbReference type="SAM" id="Phobius"/>
    </source>
</evidence>
<proteinExistence type="predicted"/>
<evidence type="ECO:0000256" key="1">
    <source>
        <dbReference type="SAM" id="MobiDB-lite"/>
    </source>
</evidence>
<reference evidence="3 4" key="1">
    <citation type="submission" date="2018-11" db="EMBL/GenBank/DDBJ databases">
        <title>Sequencing the genomes of 1000 actinobacteria strains.</title>
        <authorList>
            <person name="Klenk H.-P."/>
        </authorList>
    </citation>
    <scope>NUCLEOTIDE SEQUENCE [LARGE SCALE GENOMIC DNA]</scope>
    <source>
        <strain evidence="3 4">DSM 13521</strain>
    </source>
</reference>
<evidence type="ECO:0008006" key="5">
    <source>
        <dbReference type="Google" id="ProtNLM"/>
    </source>
</evidence>
<gene>
    <name evidence="3" type="ORF">EDD28_3136</name>
</gene>
<evidence type="ECO:0000313" key="3">
    <source>
        <dbReference type="EMBL" id="ROR93714.1"/>
    </source>
</evidence>
<organism evidence="3 4">
    <name type="scientific">Salana multivorans</name>
    <dbReference type="NCBI Taxonomy" id="120377"/>
    <lineage>
        <taxon>Bacteria</taxon>
        <taxon>Bacillati</taxon>
        <taxon>Actinomycetota</taxon>
        <taxon>Actinomycetes</taxon>
        <taxon>Micrococcales</taxon>
        <taxon>Beutenbergiaceae</taxon>
        <taxon>Salana</taxon>
    </lineage>
</organism>
<dbReference type="Proteomes" id="UP000275356">
    <property type="component" value="Unassembled WGS sequence"/>
</dbReference>
<feature type="transmembrane region" description="Helical" evidence="2">
    <location>
        <begin position="141"/>
        <end position="164"/>
    </location>
</feature>
<dbReference type="RefSeq" id="WP_245968115.1">
    <property type="nucleotide sequence ID" value="NZ_CALFQU010000026.1"/>
</dbReference>
<sequence>MLGRKKDQTAPEVVPQAQDAPASTISSADVETAAGGVTSSGKGRPTPRRREAESKNRRPLVVNDPKAARAAQRKANAEARQRMNEAMVTGDEKHLPAQHRGEQRRYIRDYVDARWSLGEFFLPIAFVFVIATFVFGNDARFALPLLLALYGLVGVAVVDAVLVGRRIRKQLTAKYGADRVQKGGVMYAVLRSFQLRPTRMPKPQNKRGEYPS</sequence>
<keyword evidence="2" id="KW-1133">Transmembrane helix</keyword>
<protein>
    <recommendedName>
        <fullName evidence="5">DUF3043 family protein</fullName>
    </recommendedName>
</protein>